<organism evidence="1">
    <name type="scientific">marine metagenome</name>
    <dbReference type="NCBI Taxonomy" id="408172"/>
    <lineage>
        <taxon>unclassified sequences</taxon>
        <taxon>metagenomes</taxon>
        <taxon>ecological metagenomes</taxon>
    </lineage>
</organism>
<dbReference type="AlphaFoldDB" id="A0A382UHB2"/>
<proteinExistence type="predicted"/>
<gene>
    <name evidence="1" type="ORF">METZ01_LOCUS386464</name>
</gene>
<feature type="non-terminal residue" evidence="1">
    <location>
        <position position="1"/>
    </location>
</feature>
<sequence>VSLPRTKYSVGSDTARMGPHVAGCTEFLDPKNCYSAATEPEKCADPSKKLFEFLKGTMIGH</sequence>
<evidence type="ECO:0000313" key="1">
    <source>
        <dbReference type="EMBL" id="SVD33610.1"/>
    </source>
</evidence>
<protein>
    <submittedName>
        <fullName evidence="1">Uncharacterized protein</fullName>
    </submittedName>
</protein>
<name>A0A382UHB2_9ZZZZ</name>
<accession>A0A382UHB2</accession>
<reference evidence="1" key="1">
    <citation type="submission" date="2018-05" db="EMBL/GenBank/DDBJ databases">
        <authorList>
            <person name="Lanie J.A."/>
            <person name="Ng W.-L."/>
            <person name="Kazmierczak K.M."/>
            <person name="Andrzejewski T.M."/>
            <person name="Davidsen T.M."/>
            <person name="Wayne K.J."/>
            <person name="Tettelin H."/>
            <person name="Glass J.I."/>
            <person name="Rusch D."/>
            <person name="Podicherti R."/>
            <person name="Tsui H.-C.T."/>
            <person name="Winkler M.E."/>
        </authorList>
    </citation>
    <scope>NUCLEOTIDE SEQUENCE</scope>
</reference>
<dbReference type="EMBL" id="UINC01144229">
    <property type="protein sequence ID" value="SVD33610.1"/>
    <property type="molecule type" value="Genomic_DNA"/>
</dbReference>